<keyword evidence="2" id="KW-0813">Transport</keyword>
<dbReference type="PROSITE" id="PS50893">
    <property type="entry name" value="ABC_TRANSPORTER_2"/>
    <property type="match status" value="1"/>
</dbReference>
<dbReference type="Pfam" id="PF00005">
    <property type="entry name" value="ABC_tran"/>
    <property type="match status" value="1"/>
</dbReference>
<evidence type="ECO:0000313" key="7">
    <source>
        <dbReference type="EMBL" id="BAI80952.1"/>
    </source>
</evidence>
<dbReference type="GO" id="GO:0016887">
    <property type="term" value="F:ATP hydrolysis activity"/>
    <property type="evidence" value="ECO:0007669"/>
    <property type="project" value="InterPro"/>
</dbReference>
<dbReference type="Proteomes" id="UP000001520">
    <property type="component" value="Chromosome"/>
</dbReference>
<keyword evidence="5" id="KW-0029">Amino-acid transport</keyword>
<gene>
    <name evidence="7" type="ordered locus">DEFDS_1492</name>
</gene>
<dbReference type="InterPro" id="IPR003593">
    <property type="entry name" value="AAA+_ATPase"/>
</dbReference>
<dbReference type="PANTHER" id="PTHR43820">
    <property type="entry name" value="HIGH-AFFINITY BRANCHED-CHAIN AMINO ACID TRANSPORT ATP-BINDING PROTEIN LIVF"/>
    <property type="match status" value="1"/>
</dbReference>
<evidence type="ECO:0000256" key="5">
    <source>
        <dbReference type="ARBA" id="ARBA00022970"/>
    </source>
</evidence>
<name>D3PEC9_DEFDS</name>
<dbReference type="EMBL" id="AP011529">
    <property type="protein sequence ID" value="BAI80952.1"/>
    <property type="molecule type" value="Genomic_DNA"/>
</dbReference>
<sequence>MLKVNNLEVVYNDVILVLKGLSLSVKESSIVALLGSNGAGKSTTLKAISGLLRPDNGEITDGEIFFNEVRIDKKDAAEIVKLGIFQVMEGRRVFKDLTVEENLIAGAYTQKSSNFKSNLEKVYTYFPRLKERRKQLAGFMSGGEQQMLAIGRALMASPKLILMDEPSLGLSPVLVKEIFKIIEKLNKEDNTAILLVEQNANMALSVADYGYIMENGKIVLEGKSEELMENDDVKEFYLGIGSKKSFKDVKHYRRRKRWLS</sequence>
<evidence type="ECO:0000256" key="1">
    <source>
        <dbReference type="ARBA" id="ARBA00005417"/>
    </source>
</evidence>
<dbReference type="CDD" id="cd03224">
    <property type="entry name" value="ABC_TM1139_LivF_branched"/>
    <property type="match status" value="1"/>
</dbReference>
<evidence type="ECO:0000256" key="3">
    <source>
        <dbReference type="ARBA" id="ARBA00022741"/>
    </source>
</evidence>
<keyword evidence="4 7" id="KW-0067">ATP-binding</keyword>
<dbReference type="GO" id="GO:0015658">
    <property type="term" value="F:branched-chain amino acid transmembrane transporter activity"/>
    <property type="evidence" value="ECO:0007669"/>
    <property type="project" value="TreeGrafter"/>
</dbReference>
<evidence type="ECO:0000256" key="4">
    <source>
        <dbReference type="ARBA" id="ARBA00022840"/>
    </source>
</evidence>
<dbReference type="STRING" id="639282.DEFDS_1492"/>
<dbReference type="InterPro" id="IPR052156">
    <property type="entry name" value="BCAA_Transport_ATP-bd_LivF"/>
</dbReference>
<dbReference type="KEGG" id="ddf:DEFDS_1492"/>
<evidence type="ECO:0000313" key="8">
    <source>
        <dbReference type="Proteomes" id="UP000001520"/>
    </source>
</evidence>
<evidence type="ECO:0000259" key="6">
    <source>
        <dbReference type="PROSITE" id="PS50893"/>
    </source>
</evidence>
<dbReference type="Gene3D" id="3.40.50.300">
    <property type="entry name" value="P-loop containing nucleotide triphosphate hydrolases"/>
    <property type="match status" value="1"/>
</dbReference>
<dbReference type="AlphaFoldDB" id="D3PEC9"/>
<keyword evidence="8" id="KW-1185">Reference proteome</keyword>
<dbReference type="InterPro" id="IPR003439">
    <property type="entry name" value="ABC_transporter-like_ATP-bd"/>
</dbReference>
<evidence type="ECO:0000256" key="2">
    <source>
        <dbReference type="ARBA" id="ARBA00022448"/>
    </source>
</evidence>
<dbReference type="eggNOG" id="COG0410">
    <property type="taxonomic scope" value="Bacteria"/>
</dbReference>
<dbReference type="InterPro" id="IPR017871">
    <property type="entry name" value="ABC_transporter-like_CS"/>
</dbReference>
<reference evidence="7 8" key="1">
    <citation type="journal article" date="2010" name="DNA Res.">
        <title>Bacterial lifestyle in a deep-sea hydrothermal vent chimney revealed by the genome sequence of the thermophilic bacterium Deferribacter desulfuricans SSM1.</title>
        <authorList>
            <person name="Takaki Y."/>
            <person name="Shimamura S."/>
            <person name="Nakagawa S."/>
            <person name="Fukuhara Y."/>
            <person name="Horikawa H."/>
            <person name="Ankai A."/>
            <person name="Harada T."/>
            <person name="Hosoyama A."/>
            <person name="Oguchi A."/>
            <person name="Fukui S."/>
            <person name="Fujita N."/>
            <person name="Takami H."/>
            <person name="Takai K."/>
        </authorList>
    </citation>
    <scope>NUCLEOTIDE SEQUENCE [LARGE SCALE GENOMIC DNA]</scope>
    <source>
        <strain evidence="8">DSM 14783 / JCM 11476 / NBRC 101012 / SSM1</strain>
    </source>
</reference>
<proteinExistence type="inferred from homology"/>
<dbReference type="RefSeq" id="WP_013008198.1">
    <property type="nucleotide sequence ID" value="NC_013939.1"/>
</dbReference>
<dbReference type="PANTHER" id="PTHR43820:SF8">
    <property type="entry name" value="ABC TRANSPORTER SUBSTRATE-BINDING PROTEIN"/>
    <property type="match status" value="1"/>
</dbReference>
<dbReference type="PROSITE" id="PS00211">
    <property type="entry name" value="ABC_TRANSPORTER_1"/>
    <property type="match status" value="1"/>
</dbReference>
<accession>D3PEC9</accession>
<keyword evidence="3" id="KW-0547">Nucleotide-binding</keyword>
<dbReference type="GO" id="GO:0015807">
    <property type="term" value="P:L-amino acid transport"/>
    <property type="evidence" value="ECO:0007669"/>
    <property type="project" value="TreeGrafter"/>
</dbReference>
<dbReference type="GO" id="GO:0005524">
    <property type="term" value="F:ATP binding"/>
    <property type="evidence" value="ECO:0007669"/>
    <property type="project" value="UniProtKB-KW"/>
</dbReference>
<dbReference type="InterPro" id="IPR027417">
    <property type="entry name" value="P-loop_NTPase"/>
</dbReference>
<comment type="similarity">
    <text evidence="1">Belongs to the ABC transporter superfamily.</text>
</comment>
<organism evidence="7 8">
    <name type="scientific">Deferribacter desulfuricans (strain DSM 14783 / JCM 11476 / NBRC 101012 / SSM1)</name>
    <dbReference type="NCBI Taxonomy" id="639282"/>
    <lineage>
        <taxon>Bacteria</taxon>
        <taxon>Pseudomonadati</taxon>
        <taxon>Deferribacterota</taxon>
        <taxon>Deferribacteres</taxon>
        <taxon>Deferribacterales</taxon>
        <taxon>Deferribacteraceae</taxon>
        <taxon>Deferribacter</taxon>
    </lineage>
</organism>
<dbReference type="SMART" id="SM00382">
    <property type="entry name" value="AAA"/>
    <property type="match status" value="1"/>
</dbReference>
<protein>
    <submittedName>
        <fullName evidence="7">Branched-chain amino acid ABC transporter, ATP-binding protein</fullName>
    </submittedName>
</protein>
<dbReference type="SUPFAM" id="SSF52540">
    <property type="entry name" value="P-loop containing nucleoside triphosphate hydrolases"/>
    <property type="match status" value="1"/>
</dbReference>
<dbReference type="HOGENOM" id="CLU_000604_1_2_0"/>
<feature type="domain" description="ABC transporter" evidence="6">
    <location>
        <begin position="2"/>
        <end position="240"/>
    </location>
</feature>